<accession>A0AAJ7L6W2</accession>
<feature type="compositionally biased region" description="Basic and acidic residues" evidence="2">
    <location>
        <begin position="50"/>
        <end position="60"/>
    </location>
</feature>
<evidence type="ECO:0000313" key="4">
    <source>
        <dbReference type="Proteomes" id="UP000694867"/>
    </source>
</evidence>
<evidence type="ECO:0000256" key="2">
    <source>
        <dbReference type="SAM" id="MobiDB-lite"/>
    </source>
</evidence>
<feature type="compositionally biased region" description="Basic and acidic residues" evidence="2">
    <location>
        <begin position="327"/>
        <end position="336"/>
    </location>
</feature>
<organism evidence="4 5">
    <name type="scientific">Galendromus occidentalis</name>
    <name type="common">western predatory mite</name>
    <dbReference type="NCBI Taxonomy" id="34638"/>
    <lineage>
        <taxon>Eukaryota</taxon>
        <taxon>Metazoa</taxon>
        <taxon>Ecdysozoa</taxon>
        <taxon>Arthropoda</taxon>
        <taxon>Chelicerata</taxon>
        <taxon>Arachnida</taxon>
        <taxon>Acari</taxon>
        <taxon>Parasitiformes</taxon>
        <taxon>Mesostigmata</taxon>
        <taxon>Gamasina</taxon>
        <taxon>Phytoseioidea</taxon>
        <taxon>Phytoseiidae</taxon>
        <taxon>Typhlodrominae</taxon>
        <taxon>Galendromus</taxon>
    </lineage>
</organism>
<feature type="compositionally biased region" description="Polar residues" evidence="2">
    <location>
        <begin position="158"/>
        <end position="169"/>
    </location>
</feature>
<dbReference type="GO" id="GO:0005634">
    <property type="term" value="C:nucleus"/>
    <property type="evidence" value="ECO:0007669"/>
    <property type="project" value="TreeGrafter"/>
</dbReference>
<dbReference type="AlphaFoldDB" id="A0AAJ7L6W2"/>
<reference evidence="5" key="1">
    <citation type="submission" date="2025-08" db="UniProtKB">
        <authorList>
            <consortium name="RefSeq"/>
        </authorList>
    </citation>
    <scope>IDENTIFICATION</scope>
</reference>
<feature type="domain" description="CCDC174 alpha/beta GRSR" evidence="3">
    <location>
        <begin position="127"/>
        <end position="155"/>
    </location>
</feature>
<gene>
    <name evidence="5" type="primary">LOC100906604</name>
</gene>
<dbReference type="PANTHER" id="PTHR15885">
    <property type="entry name" value="COILED-COIL DOMAIN-CONTAINING PROTEIN 174"/>
    <property type="match status" value="1"/>
</dbReference>
<keyword evidence="1" id="KW-0175">Coiled coil</keyword>
<feature type="region of interest" description="Disordered" evidence="2">
    <location>
        <begin position="257"/>
        <end position="383"/>
    </location>
</feature>
<evidence type="ECO:0000313" key="5">
    <source>
        <dbReference type="RefSeq" id="XP_018496291.2"/>
    </source>
</evidence>
<dbReference type="KEGG" id="goe:100906604"/>
<feature type="compositionally biased region" description="Polar residues" evidence="2">
    <location>
        <begin position="316"/>
        <end position="325"/>
    </location>
</feature>
<dbReference type="PANTHER" id="PTHR15885:SF1">
    <property type="entry name" value="COILED-COIL DOMAIN-CONTAINING PROTEIN 174"/>
    <property type="match status" value="1"/>
</dbReference>
<dbReference type="RefSeq" id="XP_018496291.2">
    <property type="nucleotide sequence ID" value="XM_018640775.2"/>
</dbReference>
<protein>
    <submittedName>
        <fullName evidence="5">Coiled-coil domain-containing protein 174</fullName>
    </submittedName>
</protein>
<feature type="compositionally biased region" description="Pro residues" evidence="2">
    <location>
        <begin position="300"/>
        <end position="314"/>
    </location>
</feature>
<dbReference type="InterPro" id="IPR057464">
    <property type="entry name" value="CCDC174_GRSR"/>
</dbReference>
<evidence type="ECO:0000259" key="3">
    <source>
        <dbReference type="Pfam" id="PF25449"/>
    </source>
</evidence>
<feature type="compositionally biased region" description="Basic and acidic residues" evidence="2">
    <location>
        <begin position="257"/>
        <end position="283"/>
    </location>
</feature>
<dbReference type="Pfam" id="PF25449">
    <property type="entry name" value="CCDC174_GRSR"/>
    <property type="match status" value="1"/>
</dbReference>
<name>A0AAJ7L6W2_9ACAR</name>
<feature type="region of interest" description="Disordered" evidence="2">
    <location>
        <begin position="50"/>
        <end position="73"/>
    </location>
</feature>
<dbReference type="Pfam" id="PF13300">
    <property type="entry name" value="DUF4078"/>
    <property type="match status" value="1"/>
</dbReference>
<dbReference type="InterPro" id="IPR025066">
    <property type="entry name" value="CCDC174-like"/>
</dbReference>
<keyword evidence="4" id="KW-1185">Reference proteome</keyword>
<sequence length="395" mass="46097">MNIASGSAAILDLKAELLRKYNNVKNKNNSEKIEPFTVRKGGFKVELRKPKVRESEHVPPADDGEEEALNESRRRLEEKARLYDAKKAEAWTEETEDSLIDFNRKRKLEQKHLQEANEDSSDSDSEWTTFEDALGRTRKCLKIDLPHYRNEDMKLTESLKSQRPGSQTPEAPASDPFVNIPLPEGPPVEATDPAEDPGKQERLQKWDEIEQQNNSKEHLHYRDVLFDEIREHGQAHFEFSRDETERAHQMKILDKLRDDSTRAQRMAQEIKKSREKIRKERMNKIRLRRGLAPEPDEPIEPTPPPPPPPPPPSQPSLRPTHSTSHIRPWDEGKEVHGVPIRLPPKRDYFEEKREERPAEFAPPTSYNDRYGRARSDNRKREDDVSEFLRNIRENI</sequence>
<feature type="compositionally biased region" description="Basic and acidic residues" evidence="2">
    <location>
        <begin position="369"/>
        <end position="382"/>
    </location>
</feature>
<feature type="region of interest" description="Disordered" evidence="2">
    <location>
        <begin position="153"/>
        <end position="201"/>
    </location>
</feature>
<dbReference type="Proteomes" id="UP000694867">
    <property type="component" value="Unplaced"/>
</dbReference>
<evidence type="ECO:0000256" key="1">
    <source>
        <dbReference type="ARBA" id="ARBA00023054"/>
    </source>
</evidence>
<feature type="compositionally biased region" description="Basic and acidic residues" evidence="2">
    <location>
        <begin position="344"/>
        <end position="358"/>
    </location>
</feature>
<dbReference type="GeneID" id="100906604"/>
<proteinExistence type="predicted"/>